<dbReference type="Proteomes" id="UP000032027">
    <property type="component" value="Chromosome"/>
</dbReference>
<proteinExistence type="predicted"/>
<dbReference type="EMBL" id="CP010868">
    <property type="protein sequence ID" value="AJM92138.1"/>
    <property type="molecule type" value="Genomic_DNA"/>
</dbReference>
<dbReference type="HOGENOM" id="CLU_2985493_0_0_2"/>
<dbReference type="KEGG" id="nid:NPIRD3C_0926"/>
<dbReference type="STRING" id="1582439.NPIRD3C_0926"/>
<accession>A0A0C5BQW5</accession>
<dbReference type="AlphaFoldDB" id="A0A0C5BQW5"/>
<reference evidence="2" key="1">
    <citation type="submission" date="2015-02" db="EMBL/GenBank/DDBJ databases">
        <title>Characterization of two novel Thaumarchaeota isolated from the Northern Adriatic Sea.</title>
        <authorList>
            <person name="Bayer B."/>
            <person name="Vojvoda J."/>
            <person name="Offre P."/>
            <person name="Srivastava A."/>
            <person name="Elisabeth N."/>
            <person name="Garcia J.A.L."/>
            <person name="Schleper C."/>
            <person name="Herndl G.J."/>
        </authorList>
    </citation>
    <scope>NUCLEOTIDE SEQUENCE [LARGE SCALE GENOMIC DNA]</scope>
    <source>
        <strain evidence="2">D3C</strain>
    </source>
</reference>
<evidence type="ECO:0000313" key="2">
    <source>
        <dbReference type="Proteomes" id="UP000032027"/>
    </source>
</evidence>
<sequence length="57" mass="6226">MEVNQDQTIQEEVAPEDTAVQVADEILEMTEVEEEDSMIEEAVEIVTAAAVNGNCNT</sequence>
<evidence type="ECO:0000313" key="1">
    <source>
        <dbReference type="EMBL" id="AJM92138.1"/>
    </source>
</evidence>
<organism evidence="1 2">
    <name type="scientific">Nitrosopumilus piranensis</name>
    <dbReference type="NCBI Taxonomy" id="1582439"/>
    <lineage>
        <taxon>Archaea</taxon>
        <taxon>Nitrososphaerota</taxon>
        <taxon>Nitrososphaeria</taxon>
        <taxon>Nitrosopumilales</taxon>
        <taxon>Nitrosopumilaceae</taxon>
        <taxon>Nitrosopumilus</taxon>
    </lineage>
</organism>
<name>A0A0C5BQW5_9ARCH</name>
<reference evidence="1 2" key="2">
    <citation type="journal article" date="2016" name="ISME J.">
        <title>Physiological and genomic characterization of two novel marine thaumarchaeal strains indicates niche differentiation.</title>
        <authorList>
            <person name="Bayer B."/>
            <person name="Vojvoda J."/>
            <person name="Offre P."/>
            <person name="Alves R.J."/>
            <person name="Elisabeth N.H."/>
            <person name="Garcia J.A."/>
            <person name="Volland J.M."/>
            <person name="Srivastava A."/>
            <person name="Schleper C."/>
            <person name="Herndl G.J."/>
        </authorList>
    </citation>
    <scope>NUCLEOTIDE SEQUENCE [LARGE SCALE GENOMIC DNA]</scope>
    <source>
        <strain evidence="1 2">D3C</strain>
    </source>
</reference>
<protein>
    <submittedName>
        <fullName evidence="1">Uncharacterized protein</fullName>
    </submittedName>
</protein>
<gene>
    <name evidence="1" type="ORF">NPIRD3C_0926</name>
</gene>
<keyword evidence="2" id="KW-1185">Reference proteome</keyword>
<reference evidence="1 2" key="3">
    <citation type="journal article" date="2019" name="Int. J. Syst. Evol. Microbiol.">
        <title>Nitrosopumilus adriaticus sp. nov. and Nitrosopumilus piranensis sp. nov., two ammonia-oxidizing archaea from the Adriatic Sea and members of the class Nitrososphaeria.</title>
        <authorList>
            <person name="Bayer B."/>
            <person name="Vojvoda J."/>
            <person name="Reinthaler T."/>
            <person name="Reyes C."/>
            <person name="Pinto M."/>
            <person name="Herndl G.J."/>
        </authorList>
    </citation>
    <scope>NUCLEOTIDE SEQUENCE [LARGE SCALE GENOMIC DNA]</scope>
    <source>
        <strain evidence="1 2">D3C</strain>
    </source>
</reference>